<keyword evidence="3" id="KW-1185">Reference proteome</keyword>
<organism evidence="2 3">
    <name type="scientific">Dictyobacter aurantiacus</name>
    <dbReference type="NCBI Taxonomy" id="1936993"/>
    <lineage>
        <taxon>Bacteria</taxon>
        <taxon>Bacillati</taxon>
        <taxon>Chloroflexota</taxon>
        <taxon>Ktedonobacteria</taxon>
        <taxon>Ktedonobacterales</taxon>
        <taxon>Dictyobacteraceae</taxon>
        <taxon>Dictyobacter</taxon>
    </lineage>
</organism>
<dbReference type="Proteomes" id="UP000287224">
    <property type="component" value="Unassembled WGS sequence"/>
</dbReference>
<dbReference type="AlphaFoldDB" id="A0A401ZPQ5"/>
<proteinExistence type="predicted"/>
<protein>
    <submittedName>
        <fullName evidence="2">Uncharacterized protein</fullName>
    </submittedName>
</protein>
<feature type="region of interest" description="Disordered" evidence="1">
    <location>
        <begin position="1"/>
        <end position="26"/>
    </location>
</feature>
<accession>A0A401ZPQ5</accession>
<comment type="caution">
    <text evidence="2">The sequence shown here is derived from an EMBL/GenBank/DDBJ whole genome shotgun (WGS) entry which is preliminary data.</text>
</comment>
<evidence type="ECO:0000256" key="1">
    <source>
        <dbReference type="SAM" id="MobiDB-lite"/>
    </source>
</evidence>
<dbReference type="EMBL" id="BIFQ01000002">
    <property type="protein sequence ID" value="GCE08888.1"/>
    <property type="molecule type" value="Genomic_DNA"/>
</dbReference>
<reference evidence="3" key="1">
    <citation type="submission" date="2018-12" db="EMBL/GenBank/DDBJ databases">
        <title>Tengunoibacter tsumagoiensis gen. nov., sp. nov., Dictyobacter kobayashii sp. nov., D. alpinus sp. nov., and D. joshuensis sp. nov. and description of Dictyobacteraceae fam. nov. within the order Ktedonobacterales isolated from Tengu-no-mugimeshi.</title>
        <authorList>
            <person name="Wang C.M."/>
            <person name="Zheng Y."/>
            <person name="Sakai Y."/>
            <person name="Toyoda A."/>
            <person name="Minakuchi Y."/>
            <person name="Abe K."/>
            <person name="Yokota A."/>
            <person name="Yabe S."/>
        </authorList>
    </citation>
    <scope>NUCLEOTIDE SEQUENCE [LARGE SCALE GENOMIC DNA]</scope>
    <source>
        <strain evidence="3">S-27</strain>
    </source>
</reference>
<name>A0A401ZPQ5_9CHLR</name>
<evidence type="ECO:0000313" key="3">
    <source>
        <dbReference type="Proteomes" id="UP000287224"/>
    </source>
</evidence>
<sequence>MRQTLVGISDGMANQNAPNPGGDKAALTTEECTGLWWGKHWQAMRECTEPWWG</sequence>
<gene>
    <name evidence="2" type="ORF">KDAU_62170</name>
</gene>
<evidence type="ECO:0000313" key="2">
    <source>
        <dbReference type="EMBL" id="GCE08888.1"/>
    </source>
</evidence>